<keyword evidence="5" id="KW-0346">Stress response</keyword>
<dbReference type="SUPFAM" id="SSF53067">
    <property type="entry name" value="Actin-like ATPase domain"/>
    <property type="match status" value="2"/>
</dbReference>
<dbReference type="GO" id="GO:0140662">
    <property type="term" value="F:ATP-dependent protein folding chaperone"/>
    <property type="evidence" value="ECO:0007669"/>
    <property type="project" value="InterPro"/>
</dbReference>
<dbReference type="InterPro" id="IPR018181">
    <property type="entry name" value="Heat_shock_70_CS"/>
</dbReference>
<accession>A0A6G0S398</accession>
<dbReference type="InterPro" id="IPR029047">
    <property type="entry name" value="HSP70_peptide-bd_sf"/>
</dbReference>
<keyword evidence="1" id="KW-0547">Nucleotide-binding</keyword>
<dbReference type="CDD" id="cd24028">
    <property type="entry name" value="ASKHA_NBD_HSP70_HSPA1-like"/>
    <property type="match status" value="1"/>
</dbReference>
<keyword evidence="3" id="KW-0175">Coiled coil</keyword>
<dbReference type="PROSITE" id="PS01036">
    <property type="entry name" value="HSP70_3"/>
    <property type="match status" value="1"/>
</dbReference>
<dbReference type="AlphaFoldDB" id="A0A6G0S398"/>
<dbReference type="GO" id="GO:0005524">
    <property type="term" value="F:ATP binding"/>
    <property type="evidence" value="ECO:0007669"/>
    <property type="project" value="UniProtKB-KW"/>
</dbReference>
<dbReference type="FunFam" id="3.90.640.10:FF:000002">
    <property type="entry name" value="Heat shock 70 kDa"/>
    <property type="match status" value="1"/>
</dbReference>
<dbReference type="FunFam" id="3.30.30.30:FF:000002">
    <property type="entry name" value="Heat shock 70 kDa protein 4"/>
    <property type="match status" value="1"/>
</dbReference>
<dbReference type="Proteomes" id="UP000486351">
    <property type="component" value="Unassembled WGS sequence"/>
</dbReference>
<dbReference type="InterPro" id="IPR013126">
    <property type="entry name" value="Hsp_70_fam"/>
</dbReference>
<keyword evidence="2" id="KW-0067">ATP-binding</keyword>
<dbReference type="PANTHER" id="PTHR19375">
    <property type="entry name" value="HEAT SHOCK PROTEIN 70KDA"/>
    <property type="match status" value="1"/>
</dbReference>
<dbReference type="Gene3D" id="3.30.30.30">
    <property type="match status" value="1"/>
</dbReference>
<comment type="caution">
    <text evidence="5">The sequence shown here is derived from an EMBL/GenBank/DDBJ whole genome shotgun (WGS) entry which is preliminary data.</text>
</comment>
<organism evidence="5 6">
    <name type="scientific">Phytophthora fragariae</name>
    <dbReference type="NCBI Taxonomy" id="53985"/>
    <lineage>
        <taxon>Eukaryota</taxon>
        <taxon>Sar</taxon>
        <taxon>Stramenopiles</taxon>
        <taxon>Oomycota</taxon>
        <taxon>Peronosporomycetes</taxon>
        <taxon>Peronosporales</taxon>
        <taxon>Peronosporaceae</taxon>
        <taxon>Phytophthora</taxon>
    </lineage>
</organism>
<sequence length="1004" mass="110313">MMYRKHTAGLMAIPYASIPSRWLRVGTLEEELPEVDVPLCITTQGDEVKRNKQMTEQDKYKSVQSVFGRITTELTDLPDGKFSDALEQLEQWWGNLRRGTVGIPSSQGATFDSEMLSTQVAAPDKTESGDADVTATEGKGAGASPVLVDEPSAVSKSAGDRPESSPKKAAKTTAKSGVSLFYYRAPKLGRPRKDKAAADAKRGAERKEYNNGAKLRTALRGGDVTQVDEFLKSSKPPLVELSSYLNTFETRYRGNNGTKMTAAKRVPEPLCALYLLPEKIGNTAQIAIEHAIPYGDTMDVSTPPDTSAECWIVDIDGIGVFTQRQLMAMQFILNLSKTCKNGMQCYSWLTSKVDMLFDGEGAASLAERMLNAWPCEDLPPALIWNGLIFIVLVKNAGYMTISFTRFRLHWPQSVSIGIDLGTTCLRVGMWVNNDVHFLTSDCKSPLFVAFTDTERLVGGAAEHQATTNVHNTVFGITRLLGRKFSDPQVQQNLKRWPFKVVGGPNDESHVVVQFMGETKTCRPVELLAILLADVRKRVEPLGRTVKNAVVTVPVSFNCSQRQAVKDAAAVAGLNVVRLISGSTAAAIAHGLENKTKTGQRNLLVLDLGGGTLDVSLVAIEEEIYEVLATAGDPHLGGEDFDGRLVEHCAAEFKRVHHKDLQTNARAMMRLRLACEQAKRVLFILESVEKHIEIDALHEGIDFQTTITRAQFEALCADSFDMILLSVQQVLSDASVLRSKVDEVVIVGGSTRIPKVGQLLKEFFNGLEVSRSKHEETLNVLGATMQAAMLTDELSGIKSLDEFMLLDSMPLALGVKIDGTNTSTMIRRNITIPTRKTRTFSTSRDNQSVISIQLLEGEDDDNHTIGKIEMDGISPKPRGESKIEVTVDVDANGCLTMLAVDESTGKSKKLTVNGGLPASEIERMRKGVMKDTPKMELEKFANSIQSSADERIAELKRSIEEMQAVRDQAATTLNWLSRNRSAEREAIYVKKRKLEEAATSATHKR</sequence>
<dbReference type="Pfam" id="PF00012">
    <property type="entry name" value="HSP70"/>
    <property type="match status" value="1"/>
</dbReference>
<reference evidence="5 6" key="1">
    <citation type="submission" date="2018-09" db="EMBL/GenBank/DDBJ databases">
        <title>Genomic investigation of the strawberry pathogen Phytophthora fragariae indicates pathogenicity is determined by transcriptional variation in three key races.</title>
        <authorList>
            <person name="Adams T.M."/>
            <person name="Armitage A.D."/>
            <person name="Sobczyk M.K."/>
            <person name="Bates H.J."/>
            <person name="Dunwell J.M."/>
            <person name="Nellist C.F."/>
            <person name="Harrison R.J."/>
        </authorList>
    </citation>
    <scope>NUCLEOTIDE SEQUENCE [LARGE SCALE GENOMIC DNA]</scope>
    <source>
        <strain evidence="5 6">NOV-77</strain>
    </source>
</reference>
<evidence type="ECO:0000256" key="4">
    <source>
        <dbReference type="SAM" id="MobiDB-lite"/>
    </source>
</evidence>
<evidence type="ECO:0000256" key="3">
    <source>
        <dbReference type="SAM" id="Coils"/>
    </source>
</evidence>
<feature type="region of interest" description="Disordered" evidence="4">
    <location>
        <begin position="119"/>
        <end position="172"/>
    </location>
</feature>
<dbReference type="PRINTS" id="PR00301">
    <property type="entry name" value="HEATSHOCK70"/>
</dbReference>
<dbReference type="Gene3D" id="2.60.34.10">
    <property type="entry name" value="Substrate Binding Domain Of DNAk, Chain A, domain 1"/>
    <property type="match status" value="1"/>
</dbReference>
<evidence type="ECO:0000313" key="6">
    <source>
        <dbReference type="Proteomes" id="UP000486351"/>
    </source>
</evidence>
<dbReference type="InterPro" id="IPR029048">
    <property type="entry name" value="HSP70_C_sf"/>
</dbReference>
<feature type="coiled-coil region" evidence="3">
    <location>
        <begin position="944"/>
        <end position="971"/>
    </location>
</feature>
<name>A0A6G0S398_9STRA</name>
<dbReference type="Gene3D" id="3.30.420.40">
    <property type="match status" value="2"/>
</dbReference>
<dbReference type="Gene3D" id="1.20.1270.10">
    <property type="match status" value="1"/>
</dbReference>
<evidence type="ECO:0000313" key="5">
    <source>
        <dbReference type="EMBL" id="KAE9348336.1"/>
    </source>
</evidence>
<dbReference type="Gene3D" id="3.90.640.10">
    <property type="entry name" value="Actin, Chain A, domain 4"/>
    <property type="match status" value="1"/>
</dbReference>
<evidence type="ECO:0000256" key="1">
    <source>
        <dbReference type="ARBA" id="ARBA00022741"/>
    </source>
</evidence>
<gene>
    <name evidence="5" type="ORF">PF008_g7388</name>
</gene>
<proteinExistence type="predicted"/>
<dbReference type="InterPro" id="IPR043129">
    <property type="entry name" value="ATPase_NBD"/>
</dbReference>
<dbReference type="PROSITE" id="PS00329">
    <property type="entry name" value="HSP70_2"/>
    <property type="match status" value="1"/>
</dbReference>
<dbReference type="EMBL" id="QXFY01000312">
    <property type="protein sequence ID" value="KAE9348336.1"/>
    <property type="molecule type" value="Genomic_DNA"/>
</dbReference>
<dbReference type="SUPFAM" id="SSF100920">
    <property type="entry name" value="Heat shock protein 70kD (HSP70), peptide-binding domain"/>
    <property type="match status" value="1"/>
</dbReference>
<protein>
    <submittedName>
        <fullName evidence="5">Heat shock protein</fullName>
    </submittedName>
</protein>
<evidence type="ECO:0000256" key="2">
    <source>
        <dbReference type="ARBA" id="ARBA00022840"/>
    </source>
</evidence>